<evidence type="ECO:0000256" key="3">
    <source>
        <dbReference type="SAM" id="MobiDB-lite"/>
    </source>
</evidence>
<dbReference type="RefSeq" id="XP_033589638.1">
    <property type="nucleotide sequence ID" value="XM_033737090.1"/>
</dbReference>
<dbReference type="Pfam" id="PF00172">
    <property type="entry name" value="Zn_clus"/>
    <property type="match status" value="1"/>
</dbReference>
<keyword evidence="6" id="KW-1185">Reference proteome</keyword>
<evidence type="ECO:0000313" key="5">
    <source>
        <dbReference type="EMBL" id="KAF2483068.1"/>
    </source>
</evidence>
<feature type="domain" description="Zn(2)-C6 fungal-type" evidence="4">
    <location>
        <begin position="20"/>
        <end position="50"/>
    </location>
</feature>
<evidence type="ECO:0000313" key="6">
    <source>
        <dbReference type="Proteomes" id="UP000799767"/>
    </source>
</evidence>
<dbReference type="PROSITE" id="PS00463">
    <property type="entry name" value="ZN2_CY6_FUNGAL_1"/>
    <property type="match status" value="1"/>
</dbReference>
<dbReference type="PANTHER" id="PTHR37534">
    <property type="entry name" value="TRANSCRIPTIONAL ACTIVATOR PROTEIN UGA3"/>
    <property type="match status" value="1"/>
</dbReference>
<dbReference type="InterPro" id="IPR021858">
    <property type="entry name" value="Fun_TF"/>
</dbReference>
<evidence type="ECO:0000256" key="2">
    <source>
        <dbReference type="ARBA" id="ARBA00023242"/>
    </source>
</evidence>
<dbReference type="InterPro" id="IPR036864">
    <property type="entry name" value="Zn2-C6_fun-type_DNA-bd_sf"/>
</dbReference>
<accession>A0A6A6PSJ0</accession>
<dbReference type="PRINTS" id="PR00755">
    <property type="entry name" value="AFLATOXINBRP"/>
</dbReference>
<dbReference type="GO" id="GO:0000976">
    <property type="term" value="F:transcription cis-regulatory region binding"/>
    <property type="evidence" value="ECO:0007669"/>
    <property type="project" value="TreeGrafter"/>
</dbReference>
<evidence type="ECO:0000256" key="1">
    <source>
        <dbReference type="ARBA" id="ARBA00004123"/>
    </source>
</evidence>
<sequence>MQPPIHSRGTGRSGPKRKTGCLTCRRRKVRCDEARPVCANCIRLRLDCEYVDPKARSPARPQALEPKLQAPTQALVTSQPFNIPTTSAYHLPTGVANPYTVDEHEWDLASEPSSTFNAPLPSNYFPDFTDFDADLGLVEAVGPEYSFGGPRRGDMGAASAELTATAAAFASGQANPVGWQQNLIDYFVDSINPTLLIVPTDNEWRYACPAILAMARQSPAVLSSVLGLSKLHLAYTTAAADDSSAEWMAYYHSASQMTESIFGSADVEPEQLAHAFASTFLLACIELTTATTTISNRLAWPLRHLRGFQHRLRRNYDRIRSWLGPKKQLILWTGMLQVKAQWITNDASMPQVPASSSQSLEDESIFEPNLVHALGSQSRLPRPADPVMSDSSTEPNRDRNEASQSASNWAYDALNQPGLEFFLRAQAFVTPIIRLKSPQLHHERNLPEHNTMQDGQRILAELHSLWSASPQVTTLLNNLKQLDQSLQPQLARRIVLNTRVYVAHFYAQIINLHRSAFPNAPASHDVQTATRRIIELTRDILLDLVQHIGSQTTSPSDISTPGRADSITDSLQMGRNLDSPSQSLGLTPTMMWPLFLAATECGAQDRAWITQVLHGIDKWQCPSAARIVPLLDAVLRRQDEEGGRVDHGDVMRELFGGELAVFF</sequence>
<dbReference type="GO" id="GO:0000981">
    <property type="term" value="F:DNA-binding transcription factor activity, RNA polymerase II-specific"/>
    <property type="evidence" value="ECO:0007669"/>
    <property type="project" value="InterPro"/>
</dbReference>
<dbReference type="SUPFAM" id="SSF57701">
    <property type="entry name" value="Zn2/Cys6 DNA-binding domain"/>
    <property type="match status" value="1"/>
</dbReference>
<dbReference type="Proteomes" id="UP000799767">
    <property type="component" value="Unassembled WGS sequence"/>
</dbReference>
<dbReference type="GO" id="GO:0045944">
    <property type="term" value="P:positive regulation of transcription by RNA polymerase II"/>
    <property type="evidence" value="ECO:0007669"/>
    <property type="project" value="TreeGrafter"/>
</dbReference>
<dbReference type="GeneID" id="54478092"/>
<dbReference type="EMBL" id="MU001635">
    <property type="protein sequence ID" value="KAF2483068.1"/>
    <property type="molecule type" value="Genomic_DNA"/>
</dbReference>
<dbReference type="OrthoDB" id="508119at2759"/>
<dbReference type="Pfam" id="PF11951">
    <property type="entry name" value="Fungal_trans_2"/>
    <property type="match status" value="1"/>
</dbReference>
<protein>
    <recommendedName>
        <fullName evidence="4">Zn(2)-C6 fungal-type domain-containing protein</fullName>
    </recommendedName>
</protein>
<dbReference type="AlphaFoldDB" id="A0A6A6PSJ0"/>
<dbReference type="Gene3D" id="4.10.240.10">
    <property type="entry name" value="Zn(2)-C6 fungal-type DNA-binding domain"/>
    <property type="match status" value="1"/>
</dbReference>
<comment type="subcellular location">
    <subcellularLocation>
        <location evidence="1">Nucleus</location>
    </subcellularLocation>
</comment>
<feature type="region of interest" description="Disordered" evidence="3">
    <location>
        <begin position="377"/>
        <end position="404"/>
    </location>
</feature>
<gene>
    <name evidence="5" type="ORF">BDY17DRAFT_323831</name>
</gene>
<reference evidence="5" key="1">
    <citation type="journal article" date="2020" name="Stud. Mycol.">
        <title>101 Dothideomycetes genomes: a test case for predicting lifestyles and emergence of pathogens.</title>
        <authorList>
            <person name="Haridas S."/>
            <person name="Albert R."/>
            <person name="Binder M."/>
            <person name="Bloem J."/>
            <person name="Labutti K."/>
            <person name="Salamov A."/>
            <person name="Andreopoulos B."/>
            <person name="Baker S."/>
            <person name="Barry K."/>
            <person name="Bills G."/>
            <person name="Bluhm B."/>
            <person name="Cannon C."/>
            <person name="Castanera R."/>
            <person name="Culley D."/>
            <person name="Daum C."/>
            <person name="Ezra D."/>
            <person name="Gonzalez J."/>
            <person name="Henrissat B."/>
            <person name="Kuo A."/>
            <person name="Liang C."/>
            <person name="Lipzen A."/>
            <person name="Lutzoni F."/>
            <person name="Magnuson J."/>
            <person name="Mondo S."/>
            <person name="Nolan M."/>
            <person name="Ohm R."/>
            <person name="Pangilinan J."/>
            <person name="Park H.-J."/>
            <person name="Ramirez L."/>
            <person name="Alfaro M."/>
            <person name="Sun H."/>
            <person name="Tritt A."/>
            <person name="Yoshinaga Y."/>
            <person name="Zwiers L.-H."/>
            <person name="Turgeon B."/>
            <person name="Goodwin S."/>
            <person name="Spatafora J."/>
            <person name="Crous P."/>
            <person name="Grigoriev I."/>
        </authorList>
    </citation>
    <scope>NUCLEOTIDE SEQUENCE</scope>
    <source>
        <strain evidence="5">CBS 113389</strain>
    </source>
</reference>
<dbReference type="SMART" id="SM00066">
    <property type="entry name" value="GAL4"/>
    <property type="match status" value="1"/>
</dbReference>
<dbReference type="PROSITE" id="PS50048">
    <property type="entry name" value="ZN2_CY6_FUNGAL_2"/>
    <property type="match status" value="1"/>
</dbReference>
<dbReference type="CDD" id="cd00067">
    <property type="entry name" value="GAL4"/>
    <property type="match status" value="1"/>
</dbReference>
<name>A0A6A6PSJ0_9PEZI</name>
<dbReference type="PANTHER" id="PTHR37534:SF7">
    <property type="entry name" value="TRANSCRIPTIONAL ACTIVATOR PROTEIN UGA3"/>
    <property type="match status" value="1"/>
</dbReference>
<dbReference type="GO" id="GO:0005634">
    <property type="term" value="C:nucleus"/>
    <property type="evidence" value="ECO:0007669"/>
    <property type="project" value="UniProtKB-SubCell"/>
</dbReference>
<organism evidence="5 6">
    <name type="scientific">Neohortaea acidophila</name>
    <dbReference type="NCBI Taxonomy" id="245834"/>
    <lineage>
        <taxon>Eukaryota</taxon>
        <taxon>Fungi</taxon>
        <taxon>Dikarya</taxon>
        <taxon>Ascomycota</taxon>
        <taxon>Pezizomycotina</taxon>
        <taxon>Dothideomycetes</taxon>
        <taxon>Dothideomycetidae</taxon>
        <taxon>Mycosphaerellales</taxon>
        <taxon>Teratosphaeriaceae</taxon>
        <taxon>Neohortaea</taxon>
    </lineage>
</organism>
<evidence type="ECO:0000259" key="4">
    <source>
        <dbReference type="PROSITE" id="PS50048"/>
    </source>
</evidence>
<keyword evidence="2" id="KW-0539">Nucleus</keyword>
<dbReference type="InterPro" id="IPR001138">
    <property type="entry name" value="Zn2Cys6_DnaBD"/>
</dbReference>
<dbReference type="GO" id="GO:0008270">
    <property type="term" value="F:zinc ion binding"/>
    <property type="evidence" value="ECO:0007669"/>
    <property type="project" value="InterPro"/>
</dbReference>
<proteinExistence type="predicted"/>